<dbReference type="Proteomes" id="UP000030700">
    <property type="component" value="Unassembled WGS sequence"/>
</dbReference>
<dbReference type="SUPFAM" id="SSF102114">
    <property type="entry name" value="Radical SAM enzymes"/>
    <property type="match status" value="1"/>
</dbReference>
<name>A0A0S6VP89_9BACT</name>
<dbReference type="GO" id="GO:0046872">
    <property type="term" value="F:metal ion binding"/>
    <property type="evidence" value="ECO:0007669"/>
    <property type="project" value="UniProtKB-KW"/>
</dbReference>
<dbReference type="GO" id="GO:0051536">
    <property type="term" value="F:iron-sulfur cluster binding"/>
    <property type="evidence" value="ECO:0007669"/>
    <property type="project" value="UniProtKB-KW"/>
</dbReference>
<dbReference type="PROSITE" id="PS51918">
    <property type="entry name" value="RADICAL_SAM"/>
    <property type="match status" value="1"/>
</dbReference>
<dbReference type="InterPro" id="IPR058240">
    <property type="entry name" value="rSAM_sf"/>
</dbReference>
<evidence type="ECO:0000256" key="1">
    <source>
        <dbReference type="ARBA" id="ARBA00022691"/>
    </source>
</evidence>
<evidence type="ECO:0000256" key="4">
    <source>
        <dbReference type="ARBA" id="ARBA00023014"/>
    </source>
</evidence>
<dbReference type="SFLD" id="SFLDG01067">
    <property type="entry name" value="SPASM/twitch_domain_containing"/>
    <property type="match status" value="1"/>
</dbReference>
<evidence type="ECO:0000256" key="2">
    <source>
        <dbReference type="ARBA" id="ARBA00022723"/>
    </source>
</evidence>
<dbReference type="PANTHER" id="PTHR11228:SF7">
    <property type="entry name" value="PQQA PEPTIDE CYCLASE"/>
    <property type="match status" value="1"/>
</dbReference>
<keyword evidence="2" id="KW-0479">Metal-binding</keyword>
<dbReference type="SFLD" id="SFLDS00029">
    <property type="entry name" value="Radical_SAM"/>
    <property type="match status" value="1"/>
</dbReference>
<dbReference type="InterPro" id="IPR013785">
    <property type="entry name" value="Aldolase_TIM"/>
</dbReference>
<organism evidence="6">
    <name type="scientific">Candidatus Moduliflexus flocculans</name>
    <dbReference type="NCBI Taxonomy" id="1499966"/>
    <lineage>
        <taxon>Bacteria</taxon>
        <taxon>Candidatus Moduliflexota</taxon>
        <taxon>Candidatus Moduliflexia</taxon>
        <taxon>Candidatus Moduliflexales</taxon>
        <taxon>Candidatus Moduliflexaceae</taxon>
    </lineage>
</organism>
<keyword evidence="7" id="KW-1185">Reference proteome</keyword>
<dbReference type="EMBL" id="DF820455">
    <property type="protein sequence ID" value="GAK48872.1"/>
    <property type="molecule type" value="Genomic_DNA"/>
</dbReference>
<keyword evidence="1" id="KW-0949">S-adenosyl-L-methionine</keyword>
<evidence type="ECO:0000313" key="7">
    <source>
        <dbReference type="Proteomes" id="UP000030700"/>
    </source>
</evidence>
<evidence type="ECO:0000259" key="5">
    <source>
        <dbReference type="PROSITE" id="PS51918"/>
    </source>
</evidence>
<dbReference type="AlphaFoldDB" id="A0A0S6VP89"/>
<protein>
    <submittedName>
        <fullName evidence="6">Radical SAM domain protein</fullName>
    </submittedName>
</protein>
<dbReference type="Pfam" id="PF13186">
    <property type="entry name" value="SPASM"/>
    <property type="match status" value="1"/>
</dbReference>
<dbReference type="CDD" id="cd01335">
    <property type="entry name" value="Radical_SAM"/>
    <property type="match status" value="1"/>
</dbReference>
<dbReference type="HOGENOM" id="CLU_009273_4_5_0"/>
<dbReference type="GO" id="GO:0003824">
    <property type="term" value="F:catalytic activity"/>
    <property type="evidence" value="ECO:0007669"/>
    <property type="project" value="InterPro"/>
</dbReference>
<accession>A0A0S6VP89</accession>
<keyword evidence="3" id="KW-0408">Iron</keyword>
<dbReference type="InterPro" id="IPR007197">
    <property type="entry name" value="rSAM"/>
</dbReference>
<reference evidence="6" key="1">
    <citation type="journal article" date="2015" name="PeerJ">
        <title>First genomic representation of candidate bacterial phylum KSB3 points to enhanced environmental sensing as a trigger of wastewater bulking.</title>
        <authorList>
            <person name="Sekiguchi Y."/>
            <person name="Ohashi A."/>
            <person name="Parks D.H."/>
            <person name="Yamauchi T."/>
            <person name="Tyson G.W."/>
            <person name="Hugenholtz P."/>
        </authorList>
    </citation>
    <scope>NUCLEOTIDE SEQUENCE [LARGE SCALE GENOMIC DNA]</scope>
</reference>
<dbReference type="InterPro" id="IPR050377">
    <property type="entry name" value="Radical_SAM_PqqE_MftC-like"/>
</dbReference>
<dbReference type="Gene3D" id="3.20.20.70">
    <property type="entry name" value="Aldolase class I"/>
    <property type="match status" value="2"/>
</dbReference>
<dbReference type="InterPro" id="IPR023885">
    <property type="entry name" value="4Fe4S-binding_SPASM_dom"/>
</dbReference>
<dbReference type="PANTHER" id="PTHR11228">
    <property type="entry name" value="RADICAL SAM DOMAIN PROTEIN"/>
    <property type="match status" value="1"/>
</dbReference>
<dbReference type="CDD" id="cd21109">
    <property type="entry name" value="SPASM"/>
    <property type="match status" value="1"/>
</dbReference>
<evidence type="ECO:0000313" key="6">
    <source>
        <dbReference type="EMBL" id="GAK48872.1"/>
    </source>
</evidence>
<gene>
    <name evidence="6" type="ORF">U14_00083</name>
</gene>
<feature type="domain" description="Radical SAM core" evidence="5">
    <location>
        <begin position="17"/>
        <end position="263"/>
    </location>
</feature>
<evidence type="ECO:0000256" key="3">
    <source>
        <dbReference type="ARBA" id="ARBA00023004"/>
    </source>
</evidence>
<dbReference type="Pfam" id="PF04055">
    <property type="entry name" value="Radical_SAM"/>
    <property type="match status" value="1"/>
</dbReference>
<proteinExistence type="predicted"/>
<dbReference type="STRING" id="1499966.U14_00083"/>
<keyword evidence="4" id="KW-0411">Iron-sulfur</keyword>
<sequence>MRRAVSFVHSLYCQRTNRPTLPRFLTYLVTFSCNARCVMCDSWRKSDANDLTLSEIHRIFAQLPRMDAVRLSGGEPFLRSDMLEIAHAAQKMLRPMFLHITTNGFLTRRIVKFCERRRKDMPLYLLLSLDGVGEKHNAIRGRDTAWNMAMTTLQALAPRQKELCLKLMVNQTIIDADGVEQYLALRDVLRPHDVPHHLVMGYDISATYHRERIALNVAPTGVGEFSAFGEFEPQQIERLLSEAERDARQYPFFVRKSKQYYFEGIRQRLLYQQGTPNPKCVALTSHLRIFPDGSVPTCQFNSHSVGSLRDRTFLDIWRGEPIQAQRQWVRRCPGCWAECEALPNAVYSGDLFKKMFAL</sequence>